<dbReference type="GO" id="GO:0071555">
    <property type="term" value="P:cell wall organization"/>
    <property type="evidence" value="ECO:0007669"/>
    <property type="project" value="UniProtKB-KW"/>
</dbReference>
<dbReference type="OrthoDB" id="2015280at2759"/>
<comment type="similarity">
    <text evidence="3 6">Belongs to the pectinacetylesterase family.</text>
</comment>
<dbReference type="AlphaFoldDB" id="A0A5A7R0B1"/>
<evidence type="ECO:0000256" key="5">
    <source>
        <dbReference type="ARBA" id="ARBA00023316"/>
    </source>
</evidence>
<evidence type="ECO:0000313" key="8">
    <source>
        <dbReference type="Proteomes" id="UP000325081"/>
    </source>
</evidence>
<keyword evidence="6" id="KW-0732">Signal</keyword>
<name>A0A5A7R0B1_STRAF</name>
<dbReference type="Proteomes" id="UP000325081">
    <property type="component" value="Unassembled WGS sequence"/>
</dbReference>
<evidence type="ECO:0000256" key="6">
    <source>
        <dbReference type="RuleBase" id="RU363114"/>
    </source>
</evidence>
<comment type="function">
    <text evidence="1 6">Hydrolyzes acetyl esters in homogalacturonan regions of pectin. In type I primary cell wall, galacturonic acid residues of pectin can be acetylated at the O-2 and O-3 positions. Decreasing the degree of acetylation of pectin gels in vitro alters their physical properties.</text>
</comment>
<evidence type="ECO:0000256" key="1">
    <source>
        <dbReference type="ARBA" id="ARBA00003534"/>
    </source>
</evidence>
<comment type="caution">
    <text evidence="7">The sequence shown here is derived from an EMBL/GenBank/DDBJ whole genome shotgun (WGS) entry which is preliminary data.</text>
</comment>
<reference evidence="8" key="1">
    <citation type="journal article" date="2019" name="Curr. Biol.">
        <title>Genome Sequence of Striga asiatica Provides Insight into the Evolution of Plant Parasitism.</title>
        <authorList>
            <person name="Yoshida S."/>
            <person name="Kim S."/>
            <person name="Wafula E.K."/>
            <person name="Tanskanen J."/>
            <person name="Kim Y.M."/>
            <person name="Honaas L."/>
            <person name="Yang Z."/>
            <person name="Spallek T."/>
            <person name="Conn C.E."/>
            <person name="Ichihashi Y."/>
            <person name="Cheong K."/>
            <person name="Cui S."/>
            <person name="Der J.P."/>
            <person name="Gundlach H."/>
            <person name="Jiao Y."/>
            <person name="Hori C."/>
            <person name="Ishida J.K."/>
            <person name="Kasahara H."/>
            <person name="Kiba T."/>
            <person name="Kim M.S."/>
            <person name="Koo N."/>
            <person name="Laohavisit A."/>
            <person name="Lee Y.H."/>
            <person name="Lumba S."/>
            <person name="McCourt P."/>
            <person name="Mortimer J.C."/>
            <person name="Mutuku J.M."/>
            <person name="Nomura T."/>
            <person name="Sasaki-Sekimoto Y."/>
            <person name="Seto Y."/>
            <person name="Wang Y."/>
            <person name="Wakatake T."/>
            <person name="Sakakibara H."/>
            <person name="Demura T."/>
            <person name="Yamaguchi S."/>
            <person name="Yoneyama K."/>
            <person name="Manabe R.I."/>
            <person name="Nelson D.C."/>
            <person name="Schulman A.H."/>
            <person name="Timko M.P."/>
            <person name="dePamphilis C.W."/>
            <person name="Choi D."/>
            <person name="Shirasu K."/>
        </authorList>
    </citation>
    <scope>NUCLEOTIDE SEQUENCE [LARGE SCALE GENOMIC DNA]</scope>
    <source>
        <strain evidence="8">cv. UVA1</strain>
    </source>
</reference>
<protein>
    <recommendedName>
        <fullName evidence="6">Pectin acetylesterase</fullName>
        <ecNumber evidence="6">3.1.1.-</ecNumber>
    </recommendedName>
</protein>
<dbReference type="SUPFAM" id="SSF53474">
    <property type="entry name" value="alpha/beta-Hydrolases"/>
    <property type="match status" value="1"/>
</dbReference>
<evidence type="ECO:0000313" key="7">
    <source>
        <dbReference type="EMBL" id="GER50788.1"/>
    </source>
</evidence>
<keyword evidence="6" id="KW-0964">Secreted</keyword>
<evidence type="ECO:0000256" key="2">
    <source>
        <dbReference type="ARBA" id="ARBA00004191"/>
    </source>
</evidence>
<keyword evidence="4 6" id="KW-0134">Cell wall</keyword>
<comment type="subcellular location">
    <subcellularLocation>
        <location evidence="2 6">Secreted</location>
        <location evidence="2 6">Cell wall</location>
    </subcellularLocation>
</comment>
<proteinExistence type="inferred from homology"/>
<evidence type="ECO:0000256" key="4">
    <source>
        <dbReference type="ARBA" id="ARBA00022512"/>
    </source>
</evidence>
<dbReference type="InterPro" id="IPR004963">
    <property type="entry name" value="PAE/NOTUM"/>
</dbReference>
<keyword evidence="5 6" id="KW-0961">Cell wall biogenesis/degradation</keyword>
<dbReference type="PANTHER" id="PTHR21562:SF65">
    <property type="entry name" value="PECTIN ACETYLESTERASE"/>
    <property type="match status" value="1"/>
</dbReference>
<keyword evidence="8" id="KW-1185">Reference proteome</keyword>
<dbReference type="EMBL" id="BKCP01009403">
    <property type="protein sequence ID" value="GER50788.1"/>
    <property type="molecule type" value="Genomic_DNA"/>
</dbReference>
<dbReference type="PANTHER" id="PTHR21562">
    <property type="entry name" value="NOTUM-RELATED"/>
    <property type="match status" value="1"/>
</dbReference>
<evidence type="ECO:0000256" key="3">
    <source>
        <dbReference type="ARBA" id="ARBA00005784"/>
    </source>
</evidence>
<dbReference type="GO" id="GO:0009505">
    <property type="term" value="C:plant-type cell wall"/>
    <property type="evidence" value="ECO:0007669"/>
    <property type="project" value="TreeGrafter"/>
</dbReference>
<dbReference type="InterPro" id="IPR029058">
    <property type="entry name" value="AB_hydrolase_fold"/>
</dbReference>
<organism evidence="7 8">
    <name type="scientific">Striga asiatica</name>
    <name type="common">Asiatic witchweed</name>
    <name type="synonym">Buchnera asiatica</name>
    <dbReference type="NCBI Taxonomy" id="4170"/>
    <lineage>
        <taxon>Eukaryota</taxon>
        <taxon>Viridiplantae</taxon>
        <taxon>Streptophyta</taxon>
        <taxon>Embryophyta</taxon>
        <taxon>Tracheophyta</taxon>
        <taxon>Spermatophyta</taxon>
        <taxon>Magnoliopsida</taxon>
        <taxon>eudicotyledons</taxon>
        <taxon>Gunneridae</taxon>
        <taxon>Pentapetalae</taxon>
        <taxon>asterids</taxon>
        <taxon>lamiids</taxon>
        <taxon>Lamiales</taxon>
        <taxon>Orobanchaceae</taxon>
        <taxon>Buchnereae</taxon>
        <taxon>Striga</taxon>
    </lineage>
</organism>
<keyword evidence="6" id="KW-0378">Hydrolase</keyword>
<gene>
    <name evidence="7" type="ORF">STAS_28111</name>
</gene>
<dbReference type="EC" id="3.1.1.-" evidence="6"/>
<dbReference type="GO" id="GO:0052793">
    <property type="term" value="F:pectin acetylesterase activity"/>
    <property type="evidence" value="ECO:0007669"/>
    <property type="project" value="TreeGrafter"/>
</dbReference>
<accession>A0A5A7R0B1</accession>
<feature type="chain" id="PRO_5023110037" description="Pectin acetylesterase" evidence="6">
    <location>
        <begin position="25"/>
        <end position="471"/>
    </location>
</feature>
<sequence>MGDHLLKLVIFSFVVVVNTHQVQGHVDGVSLTLNVTGTVGVQGDVNGNISLTFIANASETGAVCLDGSAGGYYYDPGFGDGVNSWIIYLNGGGWCGSDGGCEGKVKYGGGSSNQSLKIITFGQLHSRDHTTNPDFYNWNRVQVVYCDGSSFMGNADHSVFKSRGARIFDVVMEEFFQKGMANATNVILTGGSAGGLATLLHCDGFRALFPSSVRVKCVIDSGFFLHAPELHGAEFRANYYATIAAYHGFTDKLPASCRSKMNASRCIFPQYMIRDIQTPLFLVESKFDWYQLHMNEFTDDKNFKTCTNDVTLCSPSNFETMKEYGVALTNSLQEIRDTSSIGMFVHPCFRHGHFYQNLGWDASYKLKNKTIAQAIGDWYNERDCTFQEIDTQHEYPLNSDCTEIPRLVRGLHSPFCSAQSPCRLVLCTGLLVYITVVLNRRSLTSEDDLTTRKTIHRRRIAFSFIKERAYL</sequence>
<feature type="signal peptide" evidence="6">
    <location>
        <begin position="1"/>
        <end position="24"/>
    </location>
</feature>
<dbReference type="Pfam" id="PF03283">
    <property type="entry name" value="PAE"/>
    <property type="match status" value="1"/>
</dbReference>